<comment type="caution">
    <text evidence="2">The sequence shown here is derived from an EMBL/GenBank/DDBJ whole genome shotgun (WGS) entry which is preliminary data.</text>
</comment>
<dbReference type="AlphaFoldDB" id="A0A367YCY0"/>
<reference evidence="2 3" key="1">
    <citation type="submission" date="2018-06" db="EMBL/GenBank/DDBJ databases">
        <title>Whole genome sequencing of Candida tropicalis (genome annotated by CSBL at Korea University).</title>
        <authorList>
            <person name="Ahn J."/>
        </authorList>
    </citation>
    <scope>NUCLEOTIDE SEQUENCE [LARGE SCALE GENOMIC DNA]</scope>
    <source>
        <strain evidence="2 3">ATCC 20962</strain>
    </source>
</reference>
<dbReference type="OrthoDB" id="5778525at2759"/>
<accession>A0A367YCY0</accession>
<sequence length="450" mass="51286">MSTTTTLQQPQRIMTATNNTNNNNNNNEQNEFDLLDIFSTDMDFEQAYNMYNNLQQKNALGSFEQLQKVQQLNQQYTSNLINTPAPSTSTANASSQFPDQFAYERAHILNGPHNLHNNSNTASSSHPPQGLANNYLNKNYAFNDSTHQQHIDEEDDDDDFDQFFTNTESNALEKFLDSLANPISTGDPLQFYNNNNAAAGGHPIHNTSHEIDFNFEMHTMKVPQHLKPRSQSAENLIPIPLPPTQPPQQDHIQLKKELTEAFASPSTFNHLPSPNDSLNKMNNDPFLTSKKTKSPTTTADTTTKKSKQLITPPTSGDELRKRNSDDDESDEELLKNEDGDVSKPMKKRRRSSNKPLLSLEQKRLNHSHSEQKRRQLCKLAYQRCLELIIDLEAFNKLPELNESERKSKRARVNKDGLPNLSKHNALIRISNEMILIKTMNENLRKFIENS</sequence>
<keyword evidence="3" id="KW-1185">Reference proteome</keyword>
<dbReference type="STRING" id="5486.A0A367YCY0"/>
<dbReference type="Proteomes" id="UP000253472">
    <property type="component" value="Unassembled WGS sequence"/>
</dbReference>
<proteinExistence type="predicted"/>
<evidence type="ECO:0000313" key="2">
    <source>
        <dbReference type="EMBL" id="RCK62871.1"/>
    </source>
</evidence>
<evidence type="ECO:0000256" key="1">
    <source>
        <dbReference type="SAM" id="MobiDB-lite"/>
    </source>
</evidence>
<feature type="compositionally biased region" description="Basic and acidic residues" evidence="1">
    <location>
        <begin position="332"/>
        <end position="343"/>
    </location>
</feature>
<evidence type="ECO:0000313" key="3">
    <source>
        <dbReference type="Proteomes" id="UP000253472"/>
    </source>
</evidence>
<dbReference type="EMBL" id="QLNQ01000025">
    <property type="protein sequence ID" value="RCK62871.1"/>
    <property type="molecule type" value="Genomic_DNA"/>
</dbReference>
<feature type="region of interest" description="Disordered" evidence="1">
    <location>
        <begin position="265"/>
        <end position="371"/>
    </location>
</feature>
<organism evidence="2 3">
    <name type="scientific">Candida viswanathii</name>
    <dbReference type="NCBI Taxonomy" id="5486"/>
    <lineage>
        <taxon>Eukaryota</taxon>
        <taxon>Fungi</taxon>
        <taxon>Dikarya</taxon>
        <taxon>Ascomycota</taxon>
        <taxon>Saccharomycotina</taxon>
        <taxon>Pichiomycetes</taxon>
        <taxon>Debaryomycetaceae</taxon>
        <taxon>Candida/Lodderomyces clade</taxon>
        <taxon>Candida</taxon>
    </lineage>
</organism>
<feature type="compositionally biased region" description="Basic and acidic residues" evidence="1">
    <location>
        <begin position="360"/>
        <end position="371"/>
    </location>
</feature>
<feature type="compositionally biased region" description="Polar residues" evidence="1">
    <location>
        <begin position="265"/>
        <end position="286"/>
    </location>
</feature>
<protein>
    <submittedName>
        <fullName evidence="2">Uncharacterized protein</fullName>
    </submittedName>
</protein>
<name>A0A367YCY0_9ASCO</name>
<gene>
    <name evidence="2" type="ORF">Cantr_08804</name>
</gene>